<dbReference type="Proteomes" id="UP000295132">
    <property type="component" value="Unassembled WGS sequence"/>
</dbReference>
<evidence type="ECO:0000313" key="4">
    <source>
        <dbReference type="Proteomes" id="UP001178888"/>
    </source>
</evidence>
<evidence type="ECO:0000313" key="1">
    <source>
        <dbReference type="EMBL" id="MDQ6595987.1"/>
    </source>
</evidence>
<reference evidence="1" key="2">
    <citation type="submission" date="2023-08" db="EMBL/GenBank/DDBJ databases">
        <title>Nitrogen cycling bacteria in agricultural field soils.</title>
        <authorList>
            <person name="Jang J."/>
        </authorList>
    </citation>
    <scope>NUCLEOTIDE SEQUENCE</scope>
    <source>
        <strain evidence="1">PS3-36</strain>
    </source>
</reference>
<dbReference type="RefSeq" id="WP_133336270.1">
    <property type="nucleotide sequence ID" value="NZ_JAVGVR010000001.1"/>
</dbReference>
<organism evidence="2 3">
    <name type="scientific">Bacillus salipaludis</name>
    <dbReference type="NCBI Taxonomy" id="2547811"/>
    <lineage>
        <taxon>Bacteria</taxon>
        <taxon>Bacillati</taxon>
        <taxon>Bacillota</taxon>
        <taxon>Bacilli</taxon>
        <taxon>Bacillales</taxon>
        <taxon>Bacillaceae</taxon>
        <taxon>Bacillus</taxon>
    </lineage>
</organism>
<name>A0A4R5VN70_9BACI</name>
<dbReference type="Proteomes" id="UP001178888">
    <property type="component" value="Unassembled WGS sequence"/>
</dbReference>
<dbReference type="EMBL" id="JAVGVR010000001">
    <property type="protein sequence ID" value="MDQ6595987.1"/>
    <property type="molecule type" value="Genomic_DNA"/>
</dbReference>
<reference evidence="2 3" key="1">
    <citation type="submission" date="2019-03" db="EMBL/GenBank/DDBJ databases">
        <title>Bacillus niacini sp. nov. a Nicotinate-Metabolizing Mesophile Isolated from Soil.</title>
        <authorList>
            <person name="Zhang G."/>
        </authorList>
    </citation>
    <scope>NUCLEOTIDE SEQUENCE [LARGE SCALE GENOMIC DNA]</scope>
    <source>
        <strain evidence="2 3">WN066</strain>
    </source>
</reference>
<evidence type="ECO:0000313" key="2">
    <source>
        <dbReference type="EMBL" id="TDK59687.1"/>
    </source>
</evidence>
<sequence>MPFQIEDQRAVMDVRERILKGEHPRREILNFVNEAPVGTFFEIHLPHRAEPLIANLQGLGMNVIVNELEPMHFRLMAVKLNEF</sequence>
<dbReference type="AlphaFoldDB" id="A0A4R5VN70"/>
<keyword evidence="4" id="KW-1185">Reference proteome</keyword>
<proteinExistence type="predicted"/>
<evidence type="ECO:0000313" key="3">
    <source>
        <dbReference type="Proteomes" id="UP000295132"/>
    </source>
</evidence>
<dbReference type="EMBL" id="SMYO01000008">
    <property type="protein sequence ID" value="TDK59687.1"/>
    <property type="molecule type" value="Genomic_DNA"/>
</dbReference>
<gene>
    <name evidence="2" type="ORF">E2K98_17305</name>
    <name evidence="1" type="ORF">RCG21_06205</name>
</gene>
<comment type="caution">
    <text evidence="2">The sequence shown here is derived from an EMBL/GenBank/DDBJ whole genome shotgun (WGS) entry which is preliminary data.</text>
</comment>
<protein>
    <submittedName>
        <fullName evidence="2">Amino acid decarboxylase</fullName>
    </submittedName>
</protein>
<accession>A0A4R5VN70</accession>